<comment type="subcellular location">
    <subcellularLocation>
        <location evidence="1">Mitochondrion</location>
    </subcellularLocation>
</comment>
<dbReference type="InterPro" id="IPR020373">
    <property type="entry name" value="Kgd4/YMR-31"/>
</dbReference>
<keyword evidence="5" id="KW-1185">Reference proteome</keyword>
<comment type="caution">
    <text evidence="4">The sequence shown here is derived from an EMBL/GenBank/DDBJ whole genome shotgun (WGS) entry which is preliminary data.</text>
</comment>
<evidence type="ECO:0000256" key="3">
    <source>
        <dbReference type="ARBA" id="ARBA00043970"/>
    </source>
</evidence>
<dbReference type="EMBL" id="JANIIK010000044">
    <property type="protein sequence ID" value="KAJ3604176.1"/>
    <property type="molecule type" value="Genomic_DNA"/>
</dbReference>
<dbReference type="PANTHER" id="PTHR31601">
    <property type="entry name" value="28S RIBOSOMAL PROTEIN S36, MITOCHONDRIAL"/>
    <property type="match status" value="1"/>
</dbReference>
<evidence type="ECO:0000256" key="1">
    <source>
        <dbReference type="ARBA" id="ARBA00004173"/>
    </source>
</evidence>
<dbReference type="OrthoDB" id="2116030at2759"/>
<proteinExistence type="inferred from homology"/>
<name>A0A9Q0ECB1_9TELE</name>
<evidence type="ECO:0000256" key="2">
    <source>
        <dbReference type="ARBA" id="ARBA00023128"/>
    </source>
</evidence>
<comment type="similarity">
    <text evidence="3">Belongs to the alpha-ketoglutarate dehydrogenase component 4 family.</text>
</comment>
<accession>A0A9Q0ECB1</accession>
<keyword evidence="2" id="KW-0496">Mitochondrion</keyword>
<protein>
    <recommendedName>
        <fullName evidence="6">Mitochondrial ribosomal protein S36</fullName>
    </recommendedName>
</protein>
<gene>
    <name evidence="4" type="ORF">NHX12_028917</name>
</gene>
<dbReference type="PANTHER" id="PTHR31601:SF2">
    <property type="entry name" value="ALPHA-KETOGLUTARATE DEHYDROGENASE COMPONENT 4"/>
    <property type="match status" value="1"/>
</dbReference>
<dbReference type="GO" id="GO:0006103">
    <property type="term" value="P:2-oxoglutarate metabolic process"/>
    <property type="evidence" value="ECO:0007669"/>
    <property type="project" value="InterPro"/>
</dbReference>
<evidence type="ECO:0008006" key="6">
    <source>
        <dbReference type="Google" id="ProtNLM"/>
    </source>
</evidence>
<sequence>MGSKVSSKMAAPTARVIQAIRPRARMIKFPDRLGAPKPNEAEALKVSAVNLSQHGSPSFLSGGTTPPAALFARLPGSPDTLASIQLVPQRYRRRPVVMEEMEYIQRGGPE</sequence>
<evidence type="ECO:0000313" key="5">
    <source>
        <dbReference type="Proteomes" id="UP001148018"/>
    </source>
</evidence>
<evidence type="ECO:0000313" key="4">
    <source>
        <dbReference type="EMBL" id="KAJ3604176.1"/>
    </source>
</evidence>
<dbReference type="Proteomes" id="UP001148018">
    <property type="component" value="Unassembled WGS sequence"/>
</dbReference>
<reference evidence="4" key="1">
    <citation type="submission" date="2022-07" db="EMBL/GenBank/DDBJ databases">
        <title>Chromosome-level genome of Muraenolepis orangiensis.</title>
        <authorList>
            <person name="Kim J."/>
        </authorList>
    </citation>
    <scope>NUCLEOTIDE SEQUENCE</scope>
    <source>
        <strain evidence="4">KU_S4_2022</strain>
        <tissue evidence="4">Muscle</tissue>
    </source>
</reference>
<dbReference type="AlphaFoldDB" id="A0A9Q0ECB1"/>
<dbReference type="GO" id="GO:0004591">
    <property type="term" value="F:oxoglutarate dehydrogenase (succinyl-transferring) activity"/>
    <property type="evidence" value="ECO:0007669"/>
    <property type="project" value="TreeGrafter"/>
</dbReference>
<dbReference type="GO" id="GO:0005739">
    <property type="term" value="C:mitochondrion"/>
    <property type="evidence" value="ECO:0007669"/>
    <property type="project" value="UniProtKB-SubCell"/>
</dbReference>
<organism evidence="4 5">
    <name type="scientific">Muraenolepis orangiensis</name>
    <name type="common">Patagonian moray cod</name>
    <dbReference type="NCBI Taxonomy" id="630683"/>
    <lineage>
        <taxon>Eukaryota</taxon>
        <taxon>Metazoa</taxon>
        <taxon>Chordata</taxon>
        <taxon>Craniata</taxon>
        <taxon>Vertebrata</taxon>
        <taxon>Euteleostomi</taxon>
        <taxon>Actinopterygii</taxon>
        <taxon>Neopterygii</taxon>
        <taxon>Teleostei</taxon>
        <taxon>Neoteleostei</taxon>
        <taxon>Acanthomorphata</taxon>
        <taxon>Zeiogadaria</taxon>
        <taxon>Gadariae</taxon>
        <taxon>Gadiformes</taxon>
        <taxon>Muraenolepidoidei</taxon>
        <taxon>Muraenolepididae</taxon>
        <taxon>Muraenolepis</taxon>
    </lineage>
</organism>